<organism evidence="7 8">
    <name type="scientific">Branchiostoma lanceolatum</name>
    <name type="common">Common lancelet</name>
    <name type="synonym">Amphioxus lanceolatum</name>
    <dbReference type="NCBI Taxonomy" id="7740"/>
    <lineage>
        <taxon>Eukaryota</taxon>
        <taxon>Metazoa</taxon>
        <taxon>Chordata</taxon>
        <taxon>Cephalochordata</taxon>
        <taxon>Leptocardii</taxon>
        <taxon>Amphioxiformes</taxon>
        <taxon>Branchiostomatidae</taxon>
        <taxon>Branchiostoma</taxon>
    </lineage>
</organism>
<keyword evidence="3" id="KW-0472">Membrane</keyword>
<dbReference type="PROSITE" id="PS50022">
    <property type="entry name" value="FA58C_3"/>
    <property type="match status" value="1"/>
</dbReference>
<dbReference type="PANTHER" id="PTHR24543:SF327">
    <property type="entry name" value="EGF-LIKE REPEAT AND DISCOIDIN I-LIKE DOMAIN-CONTAINING PROTEIN 3"/>
    <property type="match status" value="1"/>
</dbReference>
<dbReference type="PANTHER" id="PTHR24543">
    <property type="entry name" value="MULTICOPPER OXIDASE-RELATED"/>
    <property type="match status" value="1"/>
</dbReference>
<dbReference type="InterPro" id="IPR000742">
    <property type="entry name" value="EGF"/>
</dbReference>
<dbReference type="EMBL" id="OV696687">
    <property type="protein sequence ID" value="CAH1255195.1"/>
    <property type="molecule type" value="Genomic_DNA"/>
</dbReference>
<proteinExistence type="predicted"/>
<dbReference type="InterPro" id="IPR001881">
    <property type="entry name" value="EGF-like_Ca-bd_dom"/>
</dbReference>
<keyword evidence="8" id="KW-1185">Reference proteome</keyword>
<keyword evidence="1 2" id="KW-1015">Disulfide bond</keyword>
<dbReference type="CDD" id="cd00054">
    <property type="entry name" value="EGF_CA"/>
    <property type="match status" value="1"/>
</dbReference>
<feature type="signal peptide" evidence="4">
    <location>
        <begin position="1"/>
        <end position="28"/>
    </location>
</feature>
<feature type="domain" description="F5/8 type C" evidence="5">
    <location>
        <begin position="35"/>
        <end position="178"/>
    </location>
</feature>
<dbReference type="PROSITE" id="PS50026">
    <property type="entry name" value="EGF_3"/>
    <property type="match status" value="1"/>
</dbReference>
<dbReference type="Pfam" id="PF00008">
    <property type="entry name" value="EGF"/>
    <property type="match status" value="1"/>
</dbReference>
<dbReference type="PROSITE" id="PS01186">
    <property type="entry name" value="EGF_2"/>
    <property type="match status" value="1"/>
</dbReference>
<dbReference type="SMART" id="SM00181">
    <property type="entry name" value="EGF"/>
    <property type="match status" value="1"/>
</dbReference>
<evidence type="ECO:0000313" key="7">
    <source>
        <dbReference type="EMBL" id="CAH1255195.1"/>
    </source>
</evidence>
<evidence type="ECO:0000256" key="2">
    <source>
        <dbReference type="PROSITE-ProRule" id="PRU00076"/>
    </source>
</evidence>
<dbReference type="SUPFAM" id="SSF49785">
    <property type="entry name" value="Galactose-binding domain-like"/>
    <property type="match status" value="1"/>
</dbReference>
<dbReference type="Proteomes" id="UP000838412">
    <property type="component" value="Chromosome 2"/>
</dbReference>
<dbReference type="FunFam" id="2.10.25.10:FF:000031">
    <property type="entry name" value="neurogenic locus notch homolog protein 3"/>
    <property type="match status" value="1"/>
</dbReference>
<keyword evidence="3" id="KW-0812">Transmembrane</keyword>
<keyword evidence="2" id="KW-0245">EGF-like domain</keyword>
<dbReference type="PROSITE" id="PS00010">
    <property type="entry name" value="ASX_HYDROXYL"/>
    <property type="match status" value="1"/>
</dbReference>
<dbReference type="InterPro" id="IPR000152">
    <property type="entry name" value="EGF-type_Asp/Asn_hydroxyl_site"/>
</dbReference>
<evidence type="ECO:0000256" key="1">
    <source>
        <dbReference type="ARBA" id="ARBA00023157"/>
    </source>
</evidence>
<feature type="chain" id="PRO_5035460238" evidence="4">
    <location>
        <begin position="29"/>
        <end position="271"/>
    </location>
</feature>
<dbReference type="SUPFAM" id="SSF57196">
    <property type="entry name" value="EGF/Laminin"/>
    <property type="match status" value="1"/>
</dbReference>
<dbReference type="InterPro" id="IPR008979">
    <property type="entry name" value="Galactose-bd-like_sf"/>
</dbReference>
<dbReference type="PRINTS" id="PR00010">
    <property type="entry name" value="EGFBLOOD"/>
</dbReference>
<dbReference type="SMART" id="SM00179">
    <property type="entry name" value="EGF_CA"/>
    <property type="match status" value="1"/>
</dbReference>
<keyword evidence="4" id="KW-0732">Signal</keyword>
<evidence type="ECO:0000313" key="8">
    <source>
        <dbReference type="Proteomes" id="UP000838412"/>
    </source>
</evidence>
<dbReference type="Gene3D" id="2.60.120.260">
    <property type="entry name" value="Galactose-binding domain-like"/>
    <property type="match status" value="1"/>
</dbReference>
<evidence type="ECO:0000259" key="6">
    <source>
        <dbReference type="PROSITE" id="PS50026"/>
    </source>
</evidence>
<protein>
    <submittedName>
        <fullName evidence="7">F5 protein</fullName>
    </submittedName>
</protein>
<comment type="caution">
    <text evidence="2">Lacks conserved residue(s) required for the propagation of feature annotation.</text>
</comment>
<feature type="disulfide bond" evidence="2">
    <location>
        <begin position="206"/>
        <end position="215"/>
    </location>
</feature>
<dbReference type="Pfam" id="PF00754">
    <property type="entry name" value="F5_F8_type_C"/>
    <property type="match status" value="1"/>
</dbReference>
<evidence type="ECO:0000256" key="4">
    <source>
        <dbReference type="SAM" id="SignalP"/>
    </source>
</evidence>
<keyword evidence="3" id="KW-1133">Transmembrane helix</keyword>
<evidence type="ECO:0000256" key="3">
    <source>
        <dbReference type="SAM" id="Phobius"/>
    </source>
</evidence>
<reference evidence="7" key="1">
    <citation type="submission" date="2022-01" db="EMBL/GenBank/DDBJ databases">
        <authorList>
            <person name="Braso-Vives M."/>
        </authorList>
    </citation>
    <scope>NUCLEOTIDE SEQUENCE</scope>
</reference>
<evidence type="ECO:0000259" key="5">
    <source>
        <dbReference type="PROSITE" id="PS50022"/>
    </source>
</evidence>
<dbReference type="SMART" id="SM00231">
    <property type="entry name" value="FA58C"/>
    <property type="match status" value="1"/>
</dbReference>
<dbReference type="GO" id="GO:0005509">
    <property type="term" value="F:calcium ion binding"/>
    <property type="evidence" value="ECO:0007669"/>
    <property type="project" value="InterPro"/>
</dbReference>
<feature type="transmembrane region" description="Helical" evidence="3">
    <location>
        <begin position="221"/>
        <end position="247"/>
    </location>
</feature>
<dbReference type="CDD" id="cd00057">
    <property type="entry name" value="FA58C"/>
    <property type="match status" value="1"/>
</dbReference>
<dbReference type="OrthoDB" id="6071166at2759"/>
<dbReference type="Gene3D" id="2.10.25.10">
    <property type="entry name" value="Laminin"/>
    <property type="match status" value="1"/>
</dbReference>
<dbReference type="InterPro" id="IPR000421">
    <property type="entry name" value="FA58C"/>
</dbReference>
<accession>A0A8J9ZIA5</accession>
<dbReference type="AlphaFoldDB" id="A0A8J9ZIA5"/>
<gene>
    <name evidence="7" type="primary">F5</name>
    <name evidence="7" type="ORF">BLAG_LOCUS14343</name>
</gene>
<feature type="domain" description="EGF-like" evidence="6">
    <location>
        <begin position="180"/>
        <end position="216"/>
    </location>
</feature>
<name>A0A8J9ZIA5_BRALA</name>
<sequence>MTFGFQVPFFVVFVSVAVWLVAVQPCQSQVITGSCNASLGMQNGLIENDQINASSYNRTGYEGWRARLYGDRAWWMAMGDTDRWIQVDFKSRAPRTVTGIQTQGLWGGWVTSYTVSYSNDSVDWTMYGGGQILAGNTNGGNDTIQHDFTPPLVTTFLRVNVQTWNGQIARIRMELLGCDGIDDCTPEPCANGATCLDELDTYTCVCAPGYTGNNCSIGGGLGASAVVGILLGILCFLSLVAILVYCLKRRFLSRTQIHAEIAPEAAGNEQT</sequence>
<dbReference type="PROSITE" id="PS00022">
    <property type="entry name" value="EGF_1"/>
    <property type="match status" value="1"/>
</dbReference>